<evidence type="ECO:0000259" key="7">
    <source>
        <dbReference type="PROSITE" id="PS50225"/>
    </source>
</evidence>
<dbReference type="SUPFAM" id="SSF48403">
    <property type="entry name" value="Ankyrin repeat"/>
    <property type="match status" value="1"/>
</dbReference>
<dbReference type="InterPro" id="IPR036770">
    <property type="entry name" value="Ankyrin_rpt-contain_sf"/>
</dbReference>
<dbReference type="InterPro" id="IPR001496">
    <property type="entry name" value="SOCS_box"/>
</dbReference>
<evidence type="ECO:0000313" key="8">
    <source>
        <dbReference type="EMBL" id="KFM81200.1"/>
    </source>
</evidence>
<evidence type="ECO:0000256" key="2">
    <source>
        <dbReference type="ARBA" id="ARBA00022483"/>
    </source>
</evidence>
<dbReference type="OrthoDB" id="6419934at2759"/>
<dbReference type="SUPFAM" id="SSF158235">
    <property type="entry name" value="SOCS box-like"/>
    <property type="match status" value="1"/>
</dbReference>
<dbReference type="PROSITE" id="PS50225">
    <property type="entry name" value="SOCS"/>
    <property type="match status" value="1"/>
</dbReference>
<reference evidence="8 9" key="1">
    <citation type="submission" date="2013-11" db="EMBL/GenBank/DDBJ databases">
        <title>Genome sequencing of Stegodyphus mimosarum.</title>
        <authorList>
            <person name="Bechsgaard J."/>
        </authorList>
    </citation>
    <scope>NUCLEOTIDE SEQUENCE [LARGE SCALE GENOMIC DNA]</scope>
</reference>
<organism evidence="8 9">
    <name type="scientific">Stegodyphus mimosarum</name>
    <name type="common">African social velvet spider</name>
    <dbReference type="NCBI Taxonomy" id="407821"/>
    <lineage>
        <taxon>Eukaryota</taxon>
        <taxon>Metazoa</taxon>
        <taxon>Ecdysozoa</taxon>
        <taxon>Arthropoda</taxon>
        <taxon>Chelicerata</taxon>
        <taxon>Arachnida</taxon>
        <taxon>Araneae</taxon>
        <taxon>Araneomorphae</taxon>
        <taxon>Entelegynae</taxon>
        <taxon>Eresoidea</taxon>
        <taxon>Eresidae</taxon>
        <taxon>Stegodyphus</taxon>
    </lineage>
</organism>
<dbReference type="Gene3D" id="1.10.750.20">
    <property type="entry name" value="SOCS box"/>
    <property type="match status" value="1"/>
</dbReference>
<evidence type="ECO:0000256" key="4">
    <source>
        <dbReference type="ARBA" id="ARBA00022699"/>
    </source>
</evidence>
<dbReference type="GO" id="GO:0006887">
    <property type="term" value="P:exocytosis"/>
    <property type="evidence" value="ECO:0007669"/>
    <property type="project" value="UniProtKB-KW"/>
</dbReference>
<accession>A0A087UV11</accession>
<keyword evidence="5" id="KW-0638">Presynaptic neurotoxin</keyword>
<keyword evidence="4" id="KW-0528">Neurotoxin</keyword>
<feature type="non-terminal residue" evidence="8">
    <location>
        <position position="359"/>
    </location>
</feature>
<keyword evidence="6" id="KW-1053">Target membrane</keyword>
<dbReference type="GO" id="GO:0044231">
    <property type="term" value="C:host cell presynaptic membrane"/>
    <property type="evidence" value="ECO:0007669"/>
    <property type="project" value="UniProtKB-KW"/>
</dbReference>
<proteinExistence type="predicted"/>
<evidence type="ECO:0000256" key="3">
    <source>
        <dbReference type="ARBA" id="ARBA00022537"/>
    </source>
</evidence>
<dbReference type="InterPro" id="IPR036036">
    <property type="entry name" value="SOCS_box-like_dom_sf"/>
</dbReference>
<dbReference type="Proteomes" id="UP000054359">
    <property type="component" value="Unassembled WGS sequence"/>
</dbReference>
<keyword evidence="3" id="KW-1052">Target cell membrane</keyword>
<keyword evidence="2" id="KW-0268">Exocytosis</keyword>
<evidence type="ECO:0000313" key="9">
    <source>
        <dbReference type="Proteomes" id="UP000054359"/>
    </source>
</evidence>
<evidence type="ECO:0000256" key="1">
    <source>
        <dbReference type="ARBA" id="ARBA00004175"/>
    </source>
</evidence>
<evidence type="ECO:0000256" key="5">
    <source>
        <dbReference type="ARBA" id="ARBA00023028"/>
    </source>
</evidence>
<comment type="subcellular location">
    <subcellularLocation>
        <location evidence="1">Target cell membrane</location>
    </subcellularLocation>
</comment>
<protein>
    <recommendedName>
        <fullName evidence="7">SOCS box domain-containing protein</fullName>
    </recommendedName>
</protein>
<sequence length="359" mass="41805">MAQENKLTSLDTQKTKAILEMGLNYSSTNKKAMNVVTDNSRNVSLFFSDFFLMFKQKCHNRNSFAKNIKDQNLPFGYDTETMETIVHLWFVNGLHAAKWQRLKESLKNRLMRDFLDTLYCTSQAFDELFLLLFANAKSRCFIMGRNNQIGMSSEELQMIVEDILKFSSVCELKYFHIVNGQTQVENLVDFPLKTFSLCPCTRRPLYVAMYLSRPDIVYLLLKNGARIPYEDVCICTAALHHPLKNVMDVIRVHFDGVTDSNIHRRERNAMSLKLLLIDLSHYSHLWNEVWELYQELSGNPATDIIPSLKHICRAEIRQKIRESRHLCQPSAWDNLKLPNILIAYINIDEQFRSCMGENI</sequence>
<dbReference type="GO" id="GO:0044218">
    <property type="term" value="C:other organism cell membrane"/>
    <property type="evidence" value="ECO:0007669"/>
    <property type="project" value="UniProtKB-KW"/>
</dbReference>
<dbReference type="GO" id="GO:0035556">
    <property type="term" value="P:intracellular signal transduction"/>
    <property type="evidence" value="ECO:0007669"/>
    <property type="project" value="InterPro"/>
</dbReference>
<dbReference type="AlphaFoldDB" id="A0A087UV11"/>
<keyword evidence="6" id="KW-0472">Membrane</keyword>
<name>A0A087UV11_STEMI</name>
<dbReference type="EMBL" id="KK121778">
    <property type="protein sequence ID" value="KFM81200.1"/>
    <property type="molecule type" value="Genomic_DNA"/>
</dbReference>
<keyword evidence="5" id="KW-0800">Toxin</keyword>
<evidence type="ECO:0000256" key="6">
    <source>
        <dbReference type="ARBA" id="ARBA00023298"/>
    </source>
</evidence>
<feature type="domain" description="SOCS box" evidence="7">
    <location>
        <begin position="291"/>
        <end position="345"/>
    </location>
</feature>
<dbReference type="OMA" id="EDSCHCE"/>
<keyword evidence="9" id="KW-1185">Reference proteome</keyword>
<gene>
    <name evidence="8" type="ORF">X975_10419</name>
</gene>